<comment type="caution">
    <text evidence="1">The sequence shown here is derived from an EMBL/GenBank/DDBJ whole genome shotgun (WGS) entry which is preliminary data.</text>
</comment>
<sequence length="63" mass="7014">MLNSKISDYSLIDFTVIVESSTPEKGLDNIWTSTGEEVESGSRIPDSRMVVKRMDDCKADSND</sequence>
<evidence type="ECO:0000313" key="2">
    <source>
        <dbReference type="Proteomes" id="UP000823749"/>
    </source>
</evidence>
<proteinExistence type="predicted"/>
<reference evidence="1" key="1">
    <citation type="submission" date="2020-08" db="EMBL/GenBank/DDBJ databases">
        <title>Plant Genome Project.</title>
        <authorList>
            <person name="Zhang R.-G."/>
        </authorList>
    </citation>
    <scope>NUCLEOTIDE SEQUENCE</scope>
    <source>
        <strain evidence="1">WSP0</strain>
        <tissue evidence="1">Leaf</tissue>
    </source>
</reference>
<dbReference type="EMBL" id="JACTNZ010000010">
    <property type="protein sequence ID" value="KAG5530077.1"/>
    <property type="molecule type" value="Genomic_DNA"/>
</dbReference>
<dbReference type="AlphaFoldDB" id="A0AAV6INL1"/>
<protein>
    <submittedName>
        <fullName evidence="1">Uncharacterized protein</fullName>
    </submittedName>
</protein>
<organism evidence="1 2">
    <name type="scientific">Rhododendron griersonianum</name>
    <dbReference type="NCBI Taxonomy" id="479676"/>
    <lineage>
        <taxon>Eukaryota</taxon>
        <taxon>Viridiplantae</taxon>
        <taxon>Streptophyta</taxon>
        <taxon>Embryophyta</taxon>
        <taxon>Tracheophyta</taxon>
        <taxon>Spermatophyta</taxon>
        <taxon>Magnoliopsida</taxon>
        <taxon>eudicotyledons</taxon>
        <taxon>Gunneridae</taxon>
        <taxon>Pentapetalae</taxon>
        <taxon>asterids</taxon>
        <taxon>Ericales</taxon>
        <taxon>Ericaceae</taxon>
        <taxon>Ericoideae</taxon>
        <taxon>Rhodoreae</taxon>
        <taxon>Rhododendron</taxon>
    </lineage>
</organism>
<gene>
    <name evidence="1" type="ORF">RHGRI_030444</name>
</gene>
<evidence type="ECO:0000313" key="1">
    <source>
        <dbReference type="EMBL" id="KAG5530077.1"/>
    </source>
</evidence>
<name>A0AAV6INL1_9ERIC</name>
<keyword evidence="2" id="KW-1185">Reference proteome</keyword>
<dbReference type="Proteomes" id="UP000823749">
    <property type="component" value="Chromosome 10"/>
</dbReference>
<accession>A0AAV6INL1</accession>